<evidence type="ECO:0000256" key="1">
    <source>
        <dbReference type="SAM" id="SignalP"/>
    </source>
</evidence>
<evidence type="ECO:0000313" key="3">
    <source>
        <dbReference type="Proteomes" id="UP000186997"/>
    </source>
</evidence>
<keyword evidence="3" id="KW-1185">Reference proteome</keyword>
<dbReference type="OrthoDB" id="7877361at2"/>
<accession>A0A1R3WFI1</accession>
<dbReference type="RefSeq" id="WP_076658170.1">
    <property type="nucleotide sequence ID" value="NZ_FTPR01000001.1"/>
</dbReference>
<protein>
    <submittedName>
        <fullName evidence="2">Uncharacterized protein</fullName>
    </submittedName>
</protein>
<dbReference type="Proteomes" id="UP000186997">
    <property type="component" value="Unassembled WGS sequence"/>
</dbReference>
<dbReference type="AlphaFoldDB" id="A0A1R3WFI1"/>
<feature type="signal peptide" evidence="1">
    <location>
        <begin position="1"/>
        <end position="19"/>
    </location>
</feature>
<proteinExistence type="predicted"/>
<sequence>MRGLPVLLVLLLGSSAASAQTCPDFHRFVDFGLTGGDGVTYRGGIVLRAEGFDGAPLLLTAQTLCRDVRDLAVDGRGNPIPVVAEVAYDPAAAGIALRDLRVALWPDAFTEAQVAAAAHLAAVYNPNMTVTRGEDYLCALAPTGAVSCQVQPPFPNQAPVVAYCDAGLCRMPVMAINATLAVNATWASDVADPAAIGAQVSQKARQIHDFLVPLSAAF</sequence>
<organism evidence="2 3">
    <name type="scientific">Yoonia rosea</name>
    <dbReference type="NCBI Taxonomy" id="287098"/>
    <lineage>
        <taxon>Bacteria</taxon>
        <taxon>Pseudomonadati</taxon>
        <taxon>Pseudomonadota</taxon>
        <taxon>Alphaproteobacteria</taxon>
        <taxon>Rhodobacterales</taxon>
        <taxon>Paracoccaceae</taxon>
        <taxon>Yoonia</taxon>
    </lineage>
</organism>
<name>A0A1R3WFI1_9RHOB</name>
<keyword evidence="1" id="KW-0732">Signal</keyword>
<evidence type="ECO:0000313" key="2">
    <source>
        <dbReference type="EMBL" id="SIT76705.1"/>
    </source>
</evidence>
<reference evidence="3" key="1">
    <citation type="submission" date="2017-01" db="EMBL/GenBank/DDBJ databases">
        <authorList>
            <person name="Varghese N."/>
            <person name="Submissions S."/>
        </authorList>
    </citation>
    <scope>NUCLEOTIDE SEQUENCE [LARGE SCALE GENOMIC DNA]</scope>
    <source>
        <strain evidence="3">DSM 29591</strain>
    </source>
</reference>
<dbReference type="EMBL" id="FTPR01000001">
    <property type="protein sequence ID" value="SIT76705.1"/>
    <property type="molecule type" value="Genomic_DNA"/>
</dbReference>
<feature type="chain" id="PRO_5012255454" evidence="1">
    <location>
        <begin position="20"/>
        <end position="218"/>
    </location>
</feature>
<dbReference type="STRING" id="287098.SAMN05421665_0427"/>
<gene>
    <name evidence="2" type="ORF">SAMN05421665_0427</name>
</gene>